<name>A0A2Z6MWL5_TRISU</name>
<dbReference type="Proteomes" id="UP000242715">
    <property type="component" value="Unassembled WGS sequence"/>
</dbReference>
<dbReference type="AlphaFoldDB" id="A0A2Z6MWL5"/>
<organism evidence="1 2">
    <name type="scientific">Trifolium subterraneum</name>
    <name type="common">Subterranean clover</name>
    <dbReference type="NCBI Taxonomy" id="3900"/>
    <lineage>
        <taxon>Eukaryota</taxon>
        <taxon>Viridiplantae</taxon>
        <taxon>Streptophyta</taxon>
        <taxon>Embryophyta</taxon>
        <taxon>Tracheophyta</taxon>
        <taxon>Spermatophyta</taxon>
        <taxon>Magnoliopsida</taxon>
        <taxon>eudicotyledons</taxon>
        <taxon>Gunneridae</taxon>
        <taxon>Pentapetalae</taxon>
        <taxon>rosids</taxon>
        <taxon>fabids</taxon>
        <taxon>Fabales</taxon>
        <taxon>Fabaceae</taxon>
        <taxon>Papilionoideae</taxon>
        <taxon>50 kb inversion clade</taxon>
        <taxon>NPAAA clade</taxon>
        <taxon>Hologalegina</taxon>
        <taxon>IRL clade</taxon>
        <taxon>Trifolieae</taxon>
        <taxon>Trifolium</taxon>
    </lineage>
</organism>
<keyword evidence="2" id="KW-1185">Reference proteome</keyword>
<proteinExistence type="predicted"/>
<protein>
    <submittedName>
        <fullName evidence="1">Uncharacterized protein</fullName>
    </submittedName>
</protein>
<evidence type="ECO:0000313" key="1">
    <source>
        <dbReference type="EMBL" id="GAU28090.1"/>
    </source>
</evidence>
<sequence length="76" mass="9166">MNFAAVKVIDRHDAGDRRRKVVSGWRTKENSTVRDMQNKCRRRELQSLDFFCGSSKRDRQARRRWPAKKSGWWLEN</sequence>
<accession>A0A2Z6MWL5</accession>
<dbReference type="EMBL" id="DF973367">
    <property type="protein sequence ID" value="GAU28090.1"/>
    <property type="molecule type" value="Genomic_DNA"/>
</dbReference>
<reference evidence="2" key="1">
    <citation type="journal article" date="2017" name="Front. Plant Sci.">
        <title>Climate Clever Clovers: New Paradigm to Reduce the Environmental Footprint of Ruminants by Breeding Low Methanogenic Forages Utilizing Haplotype Variation.</title>
        <authorList>
            <person name="Kaur P."/>
            <person name="Appels R."/>
            <person name="Bayer P.E."/>
            <person name="Keeble-Gagnere G."/>
            <person name="Wang J."/>
            <person name="Hirakawa H."/>
            <person name="Shirasawa K."/>
            <person name="Vercoe P."/>
            <person name="Stefanova K."/>
            <person name="Durmic Z."/>
            <person name="Nichols P."/>
            <person name="Revell C."/>
            <person name="Isobe S.N."/>
            <person name="Edwards D."/>
            <person name="Erskine W."/>
        </authorList>
    </citation>
    <scope>NUCLEOTIDE SEQUENCE [LARGE SCALE GENOMIC DNA]</scope>
    <source>
        <strain evidence="2">cv. Daliak</strain>
    </source>
</reference>
<gene>
    <name evidence="1" type="ORF">TSUD_223310</name>
</gene>
<evidence type="ECO:0000313" key="2">
    <source>
        <dbReference type="Proteomes" id="UP000242715"/>
    </source>
</evidence>